<dbReference type="EMBL" id="AP026074">
    <property type="protein sequence ID" value="BDM74807.1"/>
    <property type="molecule type" value="Genomic_DNA"/>
</dbReference>
<geneLocation type="plasmid" evidence="2 3">
    <name>SNP1</name>
</geneLocation>
<dbReference type="SUPFAM" id="SSF47203">
    <property type="entry name" value="Acyl-CoA dehydrogenase C-terminal domain-like"/>
    <property type="match status" value="1"/>
</dbReference>
<name>A0ABM8A879_STRNI</name>
<feature type="domain" description="Acyl-CoA oxidase C-alpha1" evidence="1">
    <location>
        <begin position="24"/>
        <end position="111"/>
    </location>
</feature>
<dbReference type="Proteomes" id="UP001059597">
    <property type="component" value="Plasmid SNP1"/>
</dbReference>
<dbReference type="InterPro" id="IPR055060">
    <property type="entry name" value="ACOX_C_alpha1"/>
</dbReference>
<keyword evidence="3" id="KW-1185">Reference proteome</keyword>
<evidence type="ECO:0000313" key="3">
    <source>
        <dbReference type="Proteomes" id="UP001059597"/>
    </source>
</evidence>
<dbReference type="Gene3D" id="1.20.140.10">
    <property type="entry name" value="Butyryl-CoA Dehydrogenase, subunit A, domain 3"/>
    <property type="match status" value="1"/>
</dbReference>
<dbReference type="Pfam" id="PF22924">
    <property type="entry name" value="ACOX_C_alpha1"/>
    <property type="match status" value="1"/>
</dbReference>
<gene>
    <name evidence="2" type="ORF">HEK616_82940</name>
</gene>
<protein>
    <recommendedName>
        <fullName evidence="1">Acyl-CoA oxidase C-alpha1 domain-containing protein</fullName>
    </recommendedName>
</protein>
<accession>A0ABM8A879</accession>
<sequence length="114" mass="12556">MAITGCYAHHRYNTGSPAPVPIAARLIAHLATTYAMTFLHRQTFYAICDDHDRQHIERTVALTRTFTTWQACDIVTEARERCGAHAMFPYNGIAGLAPALDGAITAEGDNLPIR</sequence>
<keyword evidence="2" id="KW-0614">Plasmid</keyword>
<dbReference type="InterPro" id="IPR036250">
    <property type="entry name" value="AcylCo_DH-like_C"/>
</dbReference>
<evidence type="ECO:0000259" key="1">
    <source>
        <dbReference type="Pfam" id="PF22924"/>
    </source>
</evidence>
<reference evidence="2" key="1">
    <citation type="submission" date="2022-06" db="EMBL/GenBank/DDBJ databases">
        <title>Complete genome sequence of Streptomyces nigrescens HEK616.</title>
        <authorList>
            <person name="Asamizu S."/>
            <person name="Onaka H."/>
        </authorList>
    </citation>
    <scope>NUCLEOTIDE SEQUENCE</scope>
    <source>
        <strain evidence="2">HEK616</strain>
        <plasmid evidence="2">SNP1</plasmid>
    </source>
</reference>
<proteinExistence type="predicted"/>
<evidence type="ECO:0000313" key="2">
    <source>
        <dbReference type="EMBL" id="BDM74807.1"/>
    </source>
</evidence>
<organism evidence="2 3">
    <name type="scientific">Streptomyces nigrescens</name>
    <dbReference type="NCBI Taxonomy" id="1920"/>
    <lineage>
        <taxon>Bacteria</taxon>
        <taxon>Bacillati</taxon>
        <taxon>Actinomycetota</taxon>
        <taxon>Actinomycetes</taxon>
        <taxon>Kitasatosporales</taxon>
        <taxon>Streptomycetaceae</taxon>
        <taxon>Streptomyces</taxon>
    </lineage>
</organism>